<comment type="caution">
    <text evidence="1">The sequence shown here is derived from an EMBL/GenBank/DDBJ whole genome shotgun (WGS) entry which is preliminary data.</text>
</comment>
<dbReference type="EMBL" id="QGDQ01000002">
    <property type="protein sequence ID" value="PWJ55710.1"/>
    <property type="molecule type" value="Genomic_DNA"/>
</dbReference>
<dbReference type="Proteomes" id="UP000245469">
    <property type="component" value="Unassembled WGS sequence"/>
</dbReference>
<evidence type="ECO:0000313" key="1">
    <source>
        <dbReference type="EMBL" id="PWJ55710.1"/>
    </source>
</evidence>
<keyword evidence="2" id="KW-1185">Reference proteome</keyword>
<organism evidence="1 2">
    <name type="scientific">Quadrisphaera granulorum</name>
    <dbReference type="NCBI Taxonomy" id="317664"/>
    <lineage>
        <taxon>Bacteria</taxon>
        <taxon>Bacillati</taxon>
        <taxon>Actinomycetota</taxon>
        <taxon>Actinomycetes</taxon>
        <taxon>Kineosporiales</taxon>
        <taxon>Kineosporiaceae</taxon>
        <taxon>Quadrisphaera</taxon>
    </lineage>
</organism>
<sequence length="78" mass="8254">MADDGAVSGGGIHTQVRVSVVPLTCARCKLPVPAGQRHLRHIDTRATPTVRFVECGDCARRAGRGDLLDIRPGARPAP</sequence>
<reference evidence="1 2" key="1">
    <citation type="submission" date="2018-03" db="EMBL/GenBank/DDBJ databases">
        <title>Genomic Encyclopedia of Archaeal and Bacterial Type Strains, Phase II (KMG-II): from individual species to whole genera.</title>
        <authorList>
            <person name="Goeker M."/>
        </authorList>
    </citation>
    <scope>NUCLEOTIDE SEQUENCE [LARGE SCALE GENOMIC DNA]</scope>
    <source>
        <strain evidence="1 2">DSM 44889</strain>
    </source>
</reference>
<protein>
    <submittedName>
        <fullName evidence="1">Uncharacterized protein</fullName>
    </submittedName>
</protein>
<name>A0A316AFF6_9ACTN</name>
<gene>
    <name evidence="1" type="ORF">BXY45_10273</name>
</gene>
<accession>A0A316AFF6</accession>
<proteinExistence type="predicted"/>
<evidence type="ECO:0000313" key="2">
    <source>
        <dbReference type="Proteomes" id="UP000245469"/>
    </source>
</evidence>
<dbReference type="AlphaFoldDB" id="A0A316AFF6"/>